<reference evidence="14" key="2">
    <citation type="submission" date="2015-06" db="EMBL/GenBank/DDBJ databases">
        <title>Genome Sequence of Bacillus endophyticus and Analysis of its Companion Mechanism in the Ketogulonigenium vulgare-Bacillus strain Consortium.</title>
        <authorList>
            <person name="Jia N."/>
            <person name="Du J."/>
            <person name="Ding M.-Z."/>
            <person name="Gao F."/>
            <person name="Yuan Y.-J."/>
        </authorList>
    </citation>
    <scope>NUCLEOTIDE SEQUENCE [LARGE SCALE GENOMIC DNA]</scope>
    <source>
        <strain evidence="14">Hbe603</strain>
    </source>
</reference>
<dbReference type="PATRIC" id="fig|135735.6.peg.2372"/>
<comment type="catalytic activity">
    <reaction evidence="12">
        <text>3 propionate 3-nitronate + 3 O2 + H2O = 3 3-oxopropanoate + 2 nitrate + nitrite + H2O2 + 3 H(+)</text>
        <dbReference type="Rhea" id="RHEA:57332"/>
        <dbReference type="ChEBI" id="CHEBI:15377"/>
        <dbReference type="ChEBI" id="CHEBI:15378"/>
        <dbReference type="ChEBI" id="CHEBI:15379"/>
        <dbReference type="ChEBI" id="CHEBI:16240"/>
        <dbReference type="ChEBI" id="CHEBI:16301"/>
        <dbReference type="ChEBI" id="CHEBI:17632"/>
        <dbReference type="ChEBI" id="CHEBI:33190"/>
        <dbReference type="ChEBI" id="CHEBI:136067"/>
    </reaction>
</comment>
<evidence type="ECO:0000313" key="14">
    <source>
        <dbReference type="Proteomes" id="UP000036202"/>
    </source>
</evidence>
<dbReference type="FunFam" id="3.20.20.70:FF:000154">
    <property type="entry name" value="Probable nitronate monooxygenase"/>
    <property type="match status" value="1"/>
</dbReference>
<dbReference type="Gene3D" id="3.20.20.70">
    <property type="entry name" value="Aldolase class I"/>
    <property type="match status" value="1"/>
</dbReference>
<dbReference type="EMBL" id="CP011974">
    <property type="protein sequence ID" value="AKO92634.1"/>
    <property type="molecule type" value="Genomic_DNA"/>
</dbReference>
<evidence type="ECO:0000256" key="7">
    <source>
        <dbReference type="ARBA" id="ARBA00022643"/>
    </source>
</evidence>
<organism evidence="13 14">
    <name type="scientific">Priestia filamentosa</name>
    <dbReference type="NCBI Taxonomy" id="1402861"/>
    <lineage>
        <taxon>Bacteria</taxon>
        <taxon>Bacillati</taxon>
        <taxon>Bacillota</taxon>
        <taxon>Bacilli</taxon>
        <taxon>Bacillales</taxon>
        <taxon>Bacillaceae</taxon>
        <taxon>Priestia</taxon>
    </lineage>
</organism>
<dbReference type="InterPro" id="IPR013785">
    <property type="entry name" value="Aldolase_TIM"/>
</dbReference>
<evidence type="ECO:0000256" key="3">
    <source>
        <dbReference type="ARBA" id="ARBA00009881"/>
    </source>
</evidence>
<proteinExistence type="inferred from homology"/>
<evidence type="ECO:0000256" key="12">
    <source>
        <dbReference type="ARBA" id="ARBA00049401"/>
    </source>
</evidence>
<accession>A0A0H4KK08</accession>
<evidence type="ECO:0000256" key="5">
    <source>
        <dbReference type="ARBA" id="ARBA00022575"/>
    </source>
</evidence>
<evidence type="ECO:0000313" key="13">
    <source>
        <dbReference type="EMBL" id="AKO92634.1"/>
    </source>
</evidence>
<dbReference type="PANTHER" id="PTHR42747:SF3">
    <property type="entry name" value="NITRONATE MONOOXYGENASE-RELATED"/>
    <property type="match status" value="1"/>
</dbReference>
<comment type="function">
    <text evidence="2">Nitronate monooxygenase that uses molecular oxygen to catalyze the oxidative denitrification of alkyl nitronates. Acts on propionate 3-nitronate (P3N), the presumed physiological substrate. Probably functions in the detoxification of P3N, a metabolic poison produced by plants and fungi as a defense mechanism.</text>
</comment>
<comment type="cofactor">
    <cofactor evidence="1">
        <name>FMN</name>
        <dbReference type="ChEBI" id="CHEBI:58210"/>
    </cofactor>
</comment>
<dbReference type="GeneID" id="93701395"/>
<keyword evidence="14" id="KW-1185">Reference proteome</keyword>
<keyword evidence="7" id="KW-0288">FMN</keyword>
<evidence type="ECO:0000256" key="1">
    <source>
        <dbReference type="ARBA" id="ARBA00001917"/>
    </source>
</evidence>
<protein>
    <recommendedName>
        <fullName evidence="4">Probable nitronate monooxygenase</fullName>
    </recommendedName>
    <alternativeName>
        <fullName evidence="11">Propionate 3-nitronate monooxygenase</fullName>
    </alternativeName>
</protein>
<dbReference type="Pfam" id="PF03060">
    <property type="entry name" value="NMO"/>
    <property type="match status" value="1"/>
</dbReference>
<evidence type="ECO:0000256" key="11">
    <source>
        <dbReference type="ARBA" id="ARBA00031155"/>
    </source>
</evidence>
<dbReference type="OrthoDB" id="9778912at2"/>
<dbReference type="InterPro" id="IPR004136">
    <property type="entry name" value="NMO"/>
</dbReference>
<name>A0A1X7EA90_9BACI</name>
<dbReference type="PANTHER" id="PTHR42747">
    <property type="entry name" value="NITRONATE MONOOXYGENASE-RELATED"/>
    <property type="match status" value="1"/>
</dbReference>
<dbReference type="AlphaFoldDB" id="A0A1X7EA90"/>
<evidence type="ECO:0000256" key="9">
    <source>
        <dbReference type="ARBA" id="ARBA00023002"/>
    </source>
</evidence>
<keyword evidence="10 13" id="KW-0503">Monooxygenase</keyword>
<accession>A0A1X7EA90</accession>
<comment type="similarity">
    <text evidence="3">Belongs to the nitronate monooxygenase family. NMO class I subfamily.</text>
</comment>
<keyword evidence="9" id="KW-0560">Oxidoreductase</keyword>
<dbReference type="GO" id="GO:0000166">
    <property type="term" value="F:nucleotide binding"/>
    <property type="evidence" value="ECO:0007669"/>
    <property type="project" value="UniProtKB-KW"/>
</dbReference>
<keyword evidence="6" id="KW-0285">Flavoprotein</keyword>
<sequence>MNLYNRVCEVLDIEVPIIQAGMAGDRITTVELIVNVCEAGGLGTLGAAYMQPEDIRQTVQEIRKHTDKTFAVNLFATDMIDNTVGMEEVQHMLDTMRDVLHIKRSGQKIKTQNLFKDQFKVLVEEQVPVVSTAFGILPSYAMKIAKEQGMKVITMITTVREALEAQEQGTDIIVAQGSEAGGHRGTFDMNEHPNGANIGLFSLVPQVVDRVNIPVVASGGIMDGRGLIAALTLGASGIQMGTVFLATKESGAHSCYKQALYESDEESTVITKNFSGRPARGIKNAFIKDFDHSKIQPLAFLTQNAVTGDIRKAAAKQSNKEYMSLWCGQGTRLLEKDKTATEIINTTMQQAKSILTTFNYR</sequence>
<keyword evidence="5" id="KW-0216">Detoxification</keyword>
<evidence type="ECO:0000256" key="4">
    <source>
        <dbReference type="ARBA" id="ARBA00013457"/>
    </source>
</evidence>
<dbReference type="GO" id="GO:0009636">
    <property type="term" value="P:response to toxic substance"/>
    <property type="evidence" value="ECO:0007669"/>
    <property type="project" value="UniProtKB-KW"/>
</dbReference>
<dbReference type="CDD" id="cd04730">
    <property type="entry name" value="NPD_like"/>
    <property type="match status" value="1"/>
</dbReference>
<gene>
    <name evidence="13" type="ORF">BEH_11345</name>
</gene>
<dbReference type="Proteomes" id="UP000036202">
    <property type="component" value="Chromosome"/>
</dbReference>
<dbReference type="RefSeq" id="WP_046217221.1">
    <property type="nucleotide sequence ID" value="NZ_CP011974.1"/>
</dbReference>
<dbReference type="KEGG" id="beo:BEH_11345"/>
<evidence type="ECO:0000256" key="6">
    <source>
        <dbReference type="ARBA" id="ARBA00022630"/>
    </source>
</evidence>
<keyword evidence="8" id="KW-0547">Nucleotide-binding</keyword>
<evidence type="ECO:0000256" key="10">
    <source>
        <dbReference type="ARBA" id="ARBA00023033"/>
    </source>
</evidence>
<reference evidence="13 14" key="1">
    <citation type="journal article" date="2015" name="PLoS ONE">
        <title>Genome Sequence of Bacillus endophyticus and Analysis of Its Companion Mechanism in the Ketogulonigenium vulgare-Bacillus Strain Consortium.</title>
        <authorList>
            <person name="Jia N."/>
            <person name="Du J."/>
            <person name="Ding M.Z."/>
            <person name="Gao F."/>
            <person name="Yuan Y.J."/>
        </authorList>
    </citation>
    <scope>NUCLEOTIDE SEQUENCE [LARGE SCALE GENOMIC DNA]</scope>
    <source>
        <strain evidence="13 14">Hbe603</strain>
    </source>
</reference>
<evidence type="ECO:0000256" key="2">
    <source>
        <dbReference type="ARBA" id="ARBA00003535"/>
    </source>
</evidence>
<evidence type="ECO:0000256" key="8">
    <source>
        <dbReference type="ARBA" id="ARBA00022741"/>
    </source>
</evidence>
<dbReference type="GO" id="GO:0018580">
    <property type="term" value="F:nitronate monooxygenase activity"/>
    <property type="evidence" value="ECO:0007669"/>
    <property type="project" value="InterPro"/>
</dbReference>
<dbReference type="SUPFAM" id="SSF51412">
    <property type="entry name" value="Inosine monophosphate dehydrogenase (IMPDH)"/>
    <property type="match status" value="1"/>
</dbReference>